<dbReference type="Proteomes" id="UP000292974">
    <property type="component" value="Unassembled WGS sequence"/>
</dbReference>
<dbReference type="RefSeq" id="WP_130715804.1">
    <property type="nucleotide sequence ID" value="NZ_SIOP01000001.1"/>
</dbReference>
<dbReference type="AlphaFoldDB" id="A0A7M3DQF3"/>
<evidence type="ECO:0000313" key="2">
    <source>
        <dbReference type="Proteomes" id="UP000292974"/>
    </source>
</evidence>
<gene>
    <name evidence="1" type="ORF">ELH90_03935</name>
</gene>
<protein>
    <submittedName>
        <fullName evidence="1">Uncharacterized protein</fullName>
    </submittedName>
</protein>
<evidence type="ECO:0000313" key="1">
    <source>
        <dbReference type="EMBL" id="TAY50916.1"/>
    </source>
</evidence>
<organism evidence="1 2">
    <name type="scientific">Rhizobium leguminosarum</name>
    <dbReference type="NCBI Taxonomy" id="384"/>
    <lineage>
        <taxon>Bacteria</taxon>
        <taxon>Pseudomonadati</taxon>
        <taxon>Pseudomonadota</taxon>
        <taxon>Alphaproteobacteria</taxon>
        <taxon>Hyphomicrobiales</taxon>
        <taxon>Rhizobiaceae</taxon>
        <taxon>Rhizobium/Agrobacterium group</taxon>
        <taxon>Rhizobium</taxon>
    </lineage>
</organism>
<name>A0A7M3DQF3_RHILE</name>
<comment type="caution">
    <text evidence="1">The sequence shown here is derived from an EMBL/GenBank/DDBJ whole genome shotgun (WGS) entry which is preliminary data.</text>
</comment>
<dbReference type="EMBL" id="SIOP01000001">
    <property type="protein sequence ID" value="TAY50916.1"/>
    <property type="molecule type" value="Genomic_DNA"/>
</dbReference>
<accession>A0A7M3DQF3</accession>
<sequence length="298" mass="33195">MEKDLEFARTNAISFSISTGKKLHYFEHWHTLKIILSEYDLVRAVGGFEQDFEKNIFADFPGGEWQARTKEGFAAYNKLRFAQIKPAPGRTGYGIMGLGQIERDRVVCAFVRDPSRTPSDRDDTAYEKTFRDVIVDIVSVTNGDADGGSLFLFKDDMGDLRPGGDNLHLTLYMAADQLRDLIGEIRSSKARPQLQVAALVAIYQSEVEAGLRDWQHPQNFLLPDQSYAPARLMQVRFGFDKPTTLEESDVQETQFVADTASAPEPAPDAPAQSTANLKSIKIALWIIAAASVLGVFIR</sequence>
<reference evidence="1 2" key="1">
    <citation type="submission" date="2019-02" db="EMBL/GenBank/DDBJ databases">
        <title>The genomic architecture of introgression among sibling species of bacteria.</title>
        <authorList>
            <person name="Cavassim M.I.A."/>
            <person name="Moeskjaer S."/>
            <person name="Moslemi C."/>
            <person name="Fields B."/>
            <person name="Bachmann A."/>
            <person name="Vilhjalmsson B."/>
            <person name="Schierup M.H."/>
            <person name="Young J.P.W."/>
            <person name="Andersen S.U."/>
        </authorList>
    </citation>
    <scope>NUCLEOTIDE SEQUENCE [LARGE SCALE GENOMIC DNA]</scope>
    <source>
        <strain evidence="1 2">SM135B</strain>
    </source>
</reference>
<proteinExistence type="predicted"/>